<evidence type="ECO:0000313" key="2">
    <source>
        <dbReference type="EMBL" id="MBC9131437.1"/>
    </source>
</evidence>
<evidence type="ECO:0000259" key="1">
    <source>
        <dbReference type="Pfam" id="PF13421"/>
    </source>
</evidence>
<reference evidence="2 3" key="1">
    <citation type="submission" date="2020-06" db="EMBL/GenBank/DDBJ databases">
        <title>Frischella cerana isolated from Apis cerana gut homogenate.</title>
        <authorList>
            <person name="Wolter L.A."/>
            <person name="Suenami S."/>
            <person name="Miyazaki R."/>
        </authorList>
    </citation>
    <scope>NUCLEOTIDE SEQUENCE [LARGE SCALE GENOMIC DNA]</scope>
    <source>
        <strain evidence="2 3">Ac13</strain>
    </source>
</reference>
<dbReference type="InterPro" id="IPR033880">
    <property type="entry name" value="SPFH_YdjI"/>
</dbReference>
<dbReference type="PANTHER" id="PTHR37826:SF2">
    <property type="entry name" value="ZINC-RIBBON DOMAIN-CONTAINING PROTEIN"/>
    <property type="match status" value="1"/>
</dbReference>
<dbReference type="Proteomes" id="UP000651208">
    <property type="component" value="Unassembled WGS sequence"/>
</dbReference>
<accession>A0ABR7QYX8</accession>
<organism evidence="2 3">
    <name type="scientific">Frischella japonica</name>
    <dbReference type="NCBI Taxonomy" id="2741544"/>
    <lineage>
        <taxon>Bacteria</taxon>
        <taxon>Pseudomonadati</taxon>
        <taxon>Pseudomonadota</taxon>
        <taxon>Gammaproteobacteria</taxon>
        <taxon>Orbales</taxon>
        <taxon>Orbaceae</taxon>
        <taxon>Frischella</taxon>
    </lineage>
</organism>
<dbReference type="CDD" id="cd03408">
    <property type="entry name" value="SPFH_like_u1"/>
    <property type="match status" value="1"/>
</dbReference>
<dbReference type="Pfam" id="PF13421">
    <property type="entry name" value="Band_7_1"/>
    <property type="match status" value="1"/>
</dbReference>
<protein>
    <submittedName>
        <fullName evidence="2">SPFH domain-containing protein</fullName>
    </submittedName>
</protein>
<feature type="domain" description="SPFH" evidence="1">
    <location>
        <begin position="33"/>
        <end position="236"/>
    </location>
</feature>
<dbReference type="InterPro" id="IPR036013">
    <property type="entry name" value="Band_7/SPFH_dom_sf"/>
</dbReference>
<gene>
    <name evidence="2" type="ORF">FcAc13_08960</name>
</gene>
<dbReference type="SUPFAM" id="SSF117892">
    <property type="entry name" value="Band 7/SPFH domain"/>
    <property type="match status" value="1"/>
</dbReference>
<dbReference type="Gene3D" id="3.30.479.30">
    <property type="entry name" value="Band 7 domain"/>
    <property type="match status" value="1"/>
</dbReference>
<dbReference type="EMBL" id="JABURY010000018">
    <property type="protein sequence ID" value="MBC9131437.1"/>
    <property type="molecule type" value="Genomic_DNA"/>
</dbReference>
<sequence>MTMFGIFKKQFASVIEWADNSANILWYQCPNINNNEIKNASKLIVAPGQGCVLVYEGKIVDIIEEAGIYNLKTDNHPFITTLLKIRQSFESEHKLYIYFFKTTTTVNQGWGTSSPIKYLDPDYQFPIQLKMNGNYSYCISDIRHFYQQIIGQQKQYTVNDAKELITSRIIQVITSILASGKYAFLQIDSEFNQISENVKKQLTDEFTKLGLSLTDFRIIASQFDQETENRIAKIANISVDVIAAGKANLSYAEMEKLQAIRDAARNEGGVAALGAQFMAGAELSKTFTQNAINTEHTQGVLDKQTAETNDVFNKLTKLKQLLELGVITQTEFEAKKKEYIDKL</sequence>
<comment type="caution">
    <text evidence="2">The sequence shown here is derived from an EMBL/GenBank/DDBJ whole genome shotgun (WGS) entry which is preliminary data.</text>
</comment>
<name>A0ABR7QYX8_9GAMM</name>
<keyword evidence="3" id="KW-1185">Reference proteome</keyword>
<proteinExistence type="predicted"/>
<evidence type="ECO:0000313" key="3">
    <source>
        <dbReference type="Proteomes" id="UP000651208"/>
    </source>
</evidence>
<dbReference type="PANTHER" id="PTHR37826">
    <property type="entry name" value="FLOTILLIN BAND_7_5 DOMAIN PROTEIN"/>
    <property type="match status" value="1"/>
</dbReference>